<dbReference type="SUPFAM" id="SSF51182">
    <property type="entry name" value="RmlC-like cupins"/>
    <property type="match status" value="1"/>
</dbReference>
<dbReference type="EMBL" id="JAACJO010000002">
    <property type="protein sequence ID" value="KAF5362455.1"/>
    <property type="molecule type" value="Genomic_DNA"/>
</dbReference>
<comment type="caution">
    <text evidence="4">The sequence shown here is derived from an EMBL/GenBank/DDBJ whole genome shotgun (WGS) entry which is preliminary data.</text>
</comment>
<accession>A0A8H5GCZ4</accession>
<dbReference type="CDD" id="cd02910">
    <property type="entry name" value="cupin_Yhhw_N"/>
    <property type="match status" value="1"/>
</dbReference>
<gene>
    <name evidence="4" type="ORF">D9756_002735</name>
</gene>
<reference evidence="4 5" key="1">
    <citation type="journal article" date="2020" name="ISME J.">
        <title>Uncovering the hidden diversity of litter-decomposition mechanisms in mushroom-forming fungi.</title>
        <authorList>
            <person name="Floudas D."/>
            <person name="Bentzer J."/>
            <person name="Ahren D."/>
            <person name="Johansson T."/>
            <person name="Persson P."/>
            <person name="Tunlid A."/>
        </authorList>
    </citation>
    <scope>NUCLEOTIDE SEQUENCE [LARGE SCALE GENOMIC DNA]</scope>
    <source>
        <strain evidence="4 5">CBS 146.42</strain>
    </source>
</reference>
<name>A0A8H5GCZ4_9AGAR</name>
<organism evidence="4 5">
    <name type="scientific">Leucocoprinus leucothites</name>
    <dbReference type="NCBI Taxonomy" id="201217"/>
    <lineage>
        <taxon>Eukaryota</taxon>
        <taxon>Fungi</taxon>
        <taxon>Dikarya</taxon>
        <taxon>Basidiomycota</taxon>
        <taxon>Agaricomycotina</taxon>
        <taxon>Agaricomycetes</taxon>
        <taxon>Agaricomycetidae</taxon>
        <taxon>Agaricales</taxon>
        <taxon>Agaricineae</taxon>
        <taxon>Agaricaceae</taxon>
        <taxon>Leucocoprinus</taxon>
    </lineage>
</organism>
<dbReference type="AlphaFoldDB" id="A0A8H5GCZ4"/>
<dbReference type="PANTHER" id="PTHR43212:SF3">
    <property type="entry name" value="QUERCETIN 2,3-DIOXYGENASE"/>
    <property type="match status" value="1"/>
</dbReference>
<dbReference type="InterPro" id="IPR011051">
    <property type="entry name" value="RmlC_Cupin_sf"/>
</dbReference>
<dbReference type="Pfam" id="PF02678">
    <property type="entry name" value="Pirin"/>
    <property type="match status" value="1"/>
</dbReference>
<evidence type="ECO:0000313" key="5">
    <source>
        <dbReference type="Proteomes" id="UP000559027"/>
    </source>
</evidence>
<proteinExistence type="inferred from homology"/>
<feature type="domain" description="Pirin N-terminal" evidence="3">
    <location>
        <begin position="78"/>
        <end position="187"/>
    </location>
</feature>
<dbReference type="InterPro" id="IPR012093">
    <property type="entry name" value="Pirin"/>
</dbReference>
<sequence length="330" mass="37067">MQLKSVVLIHIALLPIYLALASYFNLIPESYNLASLIRLANSNLRQRVFGSTVLSTNFSTTSVNTTMNSMKFVARPSDERGHADHGWLKTFHTFSFAMYQDANHDHFGHLRVINEDRVAPRTGFGTHSHREFEIFSYLVKGELEHKDSMGNTEILRRGDLQMTSAGTGISHSEKCHGPKEVHFLQIWSLPKTPRLQPKYYTRHFSDEEKKDQWVKIVAPAWEEGVKNDREAEGPAPVHSDLTLYATLLSDGMTLERSLQGKKGYIHVVQTSGYNPRSSEGATVRISGPGYDQLELKEGDGAYIFVGQKGNALKVENVGDKTAEVLVFDLD</sequence>
<dbReference type="InterPro" id="IPR003829">
    <property type="entry name" value="Pirin_N_dom"/>
</dbReference>
<evidence type="ECO:0000256" key="2">
    <source>
        <dbReference type="RuleBase" id="RU003457"/>
    </source>
</evidence>
<comment type="similarity">
    <text evidence="1 2">Belongs to the pirin family.</text>
</comment>
<dbReference type="PANTHER" id="PTHR43212">
    <property type="entry name" value="QUERCETIN 2,3-DIOXYGENASE"/>
    <property type="match status" value="1"/>
</dbReference>
<evidence type="ECO:0000259" key="3">
    <source>
        <dbReference type="Pfam" id="PF02678"/>
    </source>
</evidence>
<dbReference type="OrthoDB" id="10261807at2759"/>
<dbReference type="Gene3D" id="2.60.120.10">
    <property type="entry name" value="Jelly Rolls"/>
    <property type="match status" value="2"/>
</dbReference>
<dbReference type="InterPro" id="IPR014710">
    <property type="entry name" value="RmlC-like_jellyroll"/>
</dbReference>
<evidence type="ECO:0000256" key="1">
    <source>
        <dbReference type="ARBA" id="ARBA00008416"/>
    </source>
</evidence>
<dbReference type="Proteomes" id="UP000559027">
    <property type="component" value="Unassembled WGS sequence"/>
</dbReference>
<protein>
    <recommendedName>
        <fullName evidence="3">Pirin N-terminal domain-containing protein</fullName>
    </recommendedName>
</protein>
<evidence type="ECO:0000313" key="4">
    <source>
        <dbReference type="EMBL" id="KAF5362455.1"/>
    </source>
</evidence>
<keyword evidence="5" id="KW-1185">Reference proteome</keyword>